<proteinExistence type="predicted"/>
<reference evidence="2" key="1">
    <citation type="submission" date="2021-01" db="EMBL/GenBank/DDBJ databases">
        <authorList>
            <consortium name="Genoscope - CEA"/>
            <person name="William W."/>
        </authorList>
    </citation>
    <scope>NUCLEOTIDE SEQUENCE</scope>
</reference>
<dbReference type="EMBL" id="CAJJDP010000005">
    <property type="protein sequence ID" value="CAD8135150.1"/>
    <property type="molecule type" value="Genomic_DNA"/>
</dbReference>
<keyword evidence="3" id="KW-1185">Reference proteome</keyword>
<dbReference type="AlphaFoldDB" id="A0A8S1S738"/>
<gene>
    <name evidence="2" type="ORF">POCTA_138.1.T0060242</name>
</gene>
<organism evidence="2 3">
    <name type="scientific">Paramecium octaurelia</name>
    <dbReference type="NCBI Taxonomy" id="43137"/>
    <lineage>
        <taxon>Eukaryota</taxon>
        <taxon>Sar</taxon>
        <taxon>Alveolata</taxon>
        <taxon>Ciliophora</taxon>
        <taxon>Intramacronucleata</taxon>
        <taxon>Oligohymenophorea</taxon>
        <taxon>Peniculida</taxon>
        <taxon>Parameciidae</taxon>
        <taxon>Paramecium</taxon>
    </lineage>
</organism>
<accession>A0A8S1S738</accession>
<feature type="compositionally biased region" description="Polar residues" evidence="1">
    <location>
        <begin position="40"/>
        <end position="53"/>
    </location>
</feature>
<protein>
    <submittedName>
        <fullName evidence="2">Uncharacterized protein</fullName>
    </submittedName>
</protein>
<feature type="region of interest" description="Disordered" evidence="1">
    <location>
        <begin position="32"/>
        <end position="53"/>
    </location>
</feature>
<evidence type="ECO:0000313" key="3">
    <source>
        <dbReference type="Proteomes" id="UP000683925"/>
    </source>
</evidence>
<name>A0A8S1S738_PAROT</name>
<evidence type="ECO:0000256" key="1">
    <source>
        <dbReference type="SAM" id="MobiDB-lite"/>
    </source>
</evidence>
<evidence type="ECO:0000313" key="2">
    <source>
        <dbReference type="EMBL" id="CAD8135150.1"/>
    </source>
</evidence>
<comment type="caution">
    <text evidence="2">The sequence shown here is derived from an EMBL/GenBank/DDBJ whole genome shotgun (WGS) entry which is preliminary data.</text>
</comment>
<dbReference type="Proteomes" id="UP000683925">
    <property type="component" value="Unassembled WGS sequence"/>
</dbReference>
<sequence length="53" mass="5941">MCQAELESLKKSQQKKEEVVISRTVISRTGNTLSVKEGTSGFQSQIRRTGQQE</sequence>